<protein>
    <submittedName>
        <fullName evidence="2">Uncharacterized protein</fullName>
    </submittedName>
</protein>
<name>A0ABV6MCA5_9ACTN</name>
<keyword evidence="3" id="KW-1185">Reference proteome</keyword>
<evidence type="ECO:0000313" key="3">
    <source>
        <dbReference type="Proteomes" id="UP001589867"/>
    </source>
</evidence>
<proteinExistence type="predicted"/>
<keyword evidence="1" id="KW-1133">Transmembrane helix</keyword>
<organism evidence="2 3">
    <name type="scientific">Phytohabitans kaempferiae</name>
    <dbReference type="NCBI Taxonomy" id="1620943"/>
    <lineage>
        <taxon>Bacteria</taxon>
        <taxon>Bacillati</taxon>
        <taxon>Actinomycetota</taxon>
        <taxon>Actinomycetes</taxon>
        <taxon>Micromonosporales</taxon>
        <taxon>Micromonosporaceae</taxon>
    </lineage>
</organism>
<comment type="caution">
    <text evidence="2">The sequence shown here is derived from an EMBL/GenBank/DDBJ whole genome shotgun (WGS) entry which is preliminary data.</text>
</comment>
<feature type="transmembrane region" description="Helical" evidence="1">
    <location>
        <begin position="6"/>
        <end position="30"/>
    </location>
</feature>
<dbReference type="RefSeq" id="WP_377257478.1">
    <property type="nucleotide sequence ID" value="NZ_JBHLUH010000064.1"/>
</dbReference>
<dbReference type="Proteomes" id="UP001589867">
    <property type="component" value="Unassembled WGS sequence"/>
</dbReference>
<sequence>MDIAEISTVATAVMTVALIGIAGFVGLGIYRARHSTAREAEYRALAERVMTAQTEAADAARSTATEMSAVRAELAQVKQRLAALESLLSQIG</sequence>
<accession>A0ABV6MCA5</accession>
<keyword evidence="1" id="KW-0472">Membrane</keyword>
<evidence type="ECO:0000313" key="2">
    <source>
        <dbReference type="EMBL" id="MFC0532023.1"/>
    </source>
</evidence>
<keyword evidence="1" id="KW-0812">Transmembrane</keyword>
<gene>
    <name evidence="2" type="ORF">ACFFIA_30665</name>
</gene>
<evidence type="ECO:0000256" key="1">
    <source>
        <dbReference type="SAM" id="Phobius"/>
    </source>
</evidence>
<dbReference type="EMBL" id="JBHLUH010000064">
    <property type="protein sequence ID" value="MFC0532023.1"/>
    <property type="molecule type" value="Genomic_DNA"/>
</dbReference>
<reference evidence="2 3" key="1">
    <citation type="submission" date="2024-09" db="EMBL/GenBank/DDBJ databases">
        <authorList>
            <person name="Sun Q."/>
            <person name="Mori K."/>
        </authorList>
    </citation>
    <scope>NUCLEOTIDE SEQUENCE [LARGE SCALE GENOMIC DNA]</scope>
    <source>
        <strain evidence="2 3">TBRC 3947</strain>
    </source>
</reference>